<reference evidence="2 3" key="2">
    <citation type="submission" date="2016-08" db="EMBL/GenBank/DDBJ databases">
        <title>Pervasive Adenine N6-methylation of Active Genes in Fungi.</title>
        <authorList>
            <consortium name="DOE Joint Genome Institute"/>
            <person name="Mondo S.J."/>
            <person name="Dannebaum R.O."/>
            <person name="Kuo R.C."/>
            <person name="Labutti K."/>
            <person name="Haridas S."/>
            <person name="Kuo A."/>
            <person name="Salamov A."/>
            <person name="Ahrendt S.R."/>
            <person name="Lipzen A."/>
            <person name="Sullivan W."/>
            <person name="Andreopoulos W.B."/>
            <person name="Clum A."/>
            <person name="Lindquist E."/>
            <person name="Daum C."/>
            <person name="Ramamoorthy G.K."/>
            <person name="Gryganskyi A."/>
            <person name="Culley D."/>
            <person name="Magnuson J.K."/>
            <person name="James T.Y."/>
            <person name="O'Malley M.A."/>
            <person name="Stajich J.E."/>
            <person name="Spatafora J.W."/>
            <person name="Visel A."/>
            <person name="Grigoriev I.V."/>
        </authorList>
    </citation>
    <scope>NUCLEOTIDE SEQUENCE [LARGE SCALE GENOMIC DNA]</scope>
    <source>
        <strain evidence="3">finn</strain>
    </source>
</reference>
<keyword evidence="3" id="KW-1185">Reference proteome</keyword>
<reference evidence="2 3" key="1">
    <citation type="submission" date="2016-08" db="EMBL/GenBank/DDBJ databases">
        <title>Genomes of anaerobic fungi encode conserved fungal cellulosomes for biomass hydrolysis.</title>
        <authorList>
            <consortium name="DOE Joint Genome Institute"/>
            <person name="Haitjema C.H."/>
            <person name="Gilmore S.P."/>
            <person name="Henske J.K."/>
            <person name="Solomon K.V."/>
            <person name="De Groot R."/>
            <person name="Kuo A."/>
            <person name="Mondo S.J."/>
            <person name="Salamov A.A."/>
            <person name="Labutti K."/>
            <person name="Zhao Z."/>
            <person name="Chiniquy J."/>
            <person name="Barry K."/>
            <person name="Brewer H.M."/>
            <person name="Purvine S.O."/>
            <person name="Wright A.T."/>
            <person name="Boxma B."/>
            <person name="Van Alen T."/>
            <person name="Hackstein J.H."/>
            <person name="Baker S.E."/>
            <person name="Grigoriev I.V."/>
            <person name="O'Malley M.A."/>
        </authorList>
    </citation>
    <scope>NUCLEOTIDE SEQUENCE [LARGE SCALE GENOMIC DNA]</scope>
    <source>
        <strain evidence="3">finn</strain>
    </source>
</reference>
<evidence type="ECO:0000256" key="1">
    <source>
        <dbReference type="SAM" id="Phobius"/>
    </source>
</evidence>
<dbReference type="STRING" id="1754191.A0A1Y1UXV2"/>
<dbReference type="Proteomes" id="UP000193719">
    <property type="component" value="Unassembled WGS sequence"/>
</dbReference>
<gene>
    <name evidence="2" type="ORF">BCR36DRAFT_463225</name>
</gene>
<keyword evidence="1" id="KW-0472">Membrane</keyword>
<organism evidence="2 3">
    <name type="scientific">Piromyces finnis</name>
    <dbReference type="NCBI Taxonomy" id="1754191"/>
    <lineage>
        <taxon>Eukaryota</taxon>
        <taxon>Fungi</taxon>
        <taxon>Fungi incertae sedis</taxon>
        <taxon>Chytridiomycota</taxon>
        <taxon>Chytridiomycota incertae sedis</taxon>
        <taxon>Neocallimastigomycetes</taxon>
        <taxon>Neocallimastigales</taxon>
        <taxon>Neocallimastigaceae</taxon>
        <taxon>Piromyces</taxon>
    </lineage>
</organism>
<accession>A0A1Y1UXV2</accession>
<evidence type="ECO:0000313" key="3">
    <source>
        <dbReference type="Proteomes" id="UP000193719"/>
    </source>
</evidence>
<keyword evidence="1" id="KW-1133">Transmembrane helix</keyword>
<feature type="transmembrane region" description="Helical" evidence="1">
    <location>
        <begin position="131"/>
        <end position="153"/>
    </location>
</feature>
<sequence length="179" mass="21448">MQGIIRYALSKSNLSTEIDTYQEIGNGFIRNAFFPWVFLLFFTLNRNNWKRTVNLVLIIHWILRSCGDIIFAFIPLRPYVEGHYWPFSTDNWYKSCALGNVFWLSGEIIADWYPLLRTKAVTNNNKRKIKYVYITCISYNIIKIINIYCYYVGYPIDLRQYDENGNAVKDFAMFKLRWW</sequence>
<dbReference type="AlphaFoldDB" id="A0A1Y1UXV2"/>
<dbReference type="EMBL" id="MCFH01000063">
    <property type="protein sequence ID" value="ORX42536.1"/>
    <property type="molecule type" value="Genomic_DNA"/>
</dbReference>
<feature type="transmembrane region" description="Helical" evidence="1">
    <location>
        <begin position="27"/>
        <end position="44"/>
    </location>
</feature>
<evidence type="ECO:0000313" key="2">
    <source>
        <dbReference type="EMBL" id="ORX42536.1"/>
    </source>
</evidence>
<feature type="transmembrane region" description="Helical" evidence="1">
    <location>
        <begin position="56"/>
        <end position="80"/>
    </location>
</feature>
<keyword evidence="1" id="KW-0812">Transmembrane</keyword>
<feature type="transmembrane region" description="Helical" evidence="1">
    <location>
        <begin position="92"/>
        <end position="110"/>
    </location>
</feature>
<comment type="caution">
    <text evidence="2">The sequence shown here is derived from an EMBL/GenBank/DDBJ whole genome shotgun (WGS) entry which is preliminary data.</text>
</comment>
<protein>
    <submittedName>
        <fullName evidence="2">Uncharacterized protein</fullName>
    </submittedName>
</protein>
<name>A0A1Y1UXV2_9FUNG</name>
<proteinExistence type="predicted"/>